<dbReference type="EMBL" id="AP023356">
    <property type="protein sequence ID" value="BCJ45909.1"/>
    <property type="molecule type" value="Genomic_DNA"/>
</dbReference>
<gene>
    <name evidence="2" type="ORF">Aiant_65660</name>
</gene>
<keyword evidence="3" id="KW-1185">Reference proteome</keyword>
<feature type="transmembrane region" description="Helical" evidence="1">
    <location>
        <begin position="111"/>
        <end position="128"/>
    </location>
</feature>
<proteinExistence type="predicted"/>
<feature type="transmembrane region" description="Helical" evidence="1">
    <location>
        <begin position="50"/>
        <end position="69"/>
    </location>
</feature>
<reference evidence="2 3" key="1">
    <citation type="submission" date="2020-08" db="EMBL/GenBank/DDBJ databases">
        <title>Whole genome shotgun sequence of Actinoplanes ianthinogenes NBRC 13996.</title>
        <authorList>
            <person name="Komaki H."/>
            <person name="Tamura T."/>
        </authorList>
    </citation>
    <scope>NUCLEOTIDE SEQUENCE [LARGE SCALE GENOMIC DNA]</scope>
    <source>
        <strain evidence="2 3">NBRC 13996</strain>
    </source>
</reference>
<organism evidence="2 3">
    <name type="scientific">Actinoplanes ianthinogenes</name>
    <dbReference type="NCBI Taxonomy" id="122358"/>
    <lineage>
        <taxon>Bacteria</taxon>
        <taxon>Bacillati</taxon>
        <taxon>Actinomycetota</taxon>
        <taxon>Actinomycetes</taxon>
        <taxon>Micromonosporales</taxon>
        <taxon>Micromonosporaceae</taxon>
        <taxon>Actinoplanes</taxon>
    </lineage>
</organism>
<keyword evidence="1" id="KW-0472">Membrane</keyword>
<dbReference type="RefSeq" id="WP_189333541.1">
    <property type="nucleotide sequence ID" value="NZ_AP023356.1"/>
</dbReference>
<evidence type="ECO:0000313" key="3">
    <source>
        <dbReference type="Proteomes" id="UP000676967"/>
    </source>
</evidence>
<protein>
    <submittedName>
        <fullName evidence="2">Uncharacterized protein</fullName>
    </submittedName>
</protein>
<evidence type="ECO:0000256" key="1">
    <source>
        <dbReference type="SAM" id="Phobius"/>
    </source>
</evidence>
<feature type="transmembrane region" description="Helical" evidence="1">
    <location>
        <begin position="12"/>
        <end position="30"/>
    </location>
</feature>
<name>A0ABN6CP50_9ACTN</name>
<feature type="transmembrane region" description="Helical" evidence="1">
    <location>
        <begin position="81"/>
        <end position="99"/>
    </location>
</feature>
<keyword evidence="1" id="KW-1133">Transmembrane helix</keyword>
<evidence type="ECO:0000313" key="2">
    <source>
        <dbReference type="EMBL" id="BCJ45909.1"/>
    </source>
</evidence>
<dbReference type="Proteomes" id="UP000676967">
    <property type="component" value="Chromosome"/>
</dbReference>
<keyword evidence="1" id="KW-0812">Transmembrane</keyword>
<sequence length="479" mass="50010">MGTPSRLIGTSLLAMTSFLLVPSLLDLIAGEGYVTIVDGNPQPDPAAGTGPIRLALIGVIWLVSLIGAIRGGAIRVRAMPVLLGWVVAPAALAGLRTMLGTVPWVDRLLDAVLLALVLAVQAAALLSPEAKRTRVWPAAVATLAGLALTFGIVVWNPYRAPVIHTGPGIEGAVAVAWPAGQHPVIVTIGGVRYCEDDRCATFRGVTGSPAAVQGYSTVSIGADGTVVKAALSGGTDTGGPFVQYARCDREGCRTAYFPVRASADDELDLYGRIEVAGAAAPDGSLWFLLAVPQPGGRHRFTMVHCAIACVHPDRYPIGAADQPADDGYRDGMRAQLRIGADGRPHAGFWVGRSILELTCDPDTCAHPRQDKRPGGDPEAVWALTGRGTVVHSGGKLSDGRQTWQLSESGSGSVAVDEQATYAAAGEEVWRCADVDCDAVSLGTPARGLIAVGGDGRLLVIRDDRVLLVDKPYEMPSSRA</sequence>
<feature type="transmembrane region" description="Helical" evidence="1">
    <location>
        <begin position="135"/>
        <end position="155"/>
    </location>
</feature>
<accession>A0ABN6CP50</accession>